<keyword evidence="3" id="KW-0378">Hydrolase</keyword>
<dbReference type="Gene3D" id="1.20.58.1700">
    <property type="match status" value="1"/>
</dbReference>
<dbReference type="InterPro" id="IPR000120">
    <property type="entry name" value="Amidase"/>
</dbReference>
<dbReference type="InterPro" id="IPR053844">
    <property type="entry name" value="AH_C"/>
</dbReference>
<sequence length="597" mass="64174">MKPQNNPLALSTLREAYEKGTLTPRALIKDLLARAETFKDRNIWIHLATVEELEPYLARLDKASMEDLPLYGVPFAVKDNIDVAGMPTTAACEAFRHTPDSHATLVRKMVDAGAIPLGKTNLDQFATGLVGTRSPWGECHNSFNPDYISGGSSSGSAVAVALGLVSFSFGTDTAGSGRVPASFNNLVGVKPTLGRLSVKGVVPACQTLDCVSIFARDAEQAGVLLSLCDGTDPEDPWQRAMPTGIRPIPQQFRFGVPKPDQLDFDGDESAAELFQHSIANLERLGGIPVEIDFAPFLEAAQLLYEGPWVAERFLATSPLIEEQPDALLPVTRTIIEAGREGAAKDAFTAQYRLKALKHRADQILASVDLMLTPTAPTIYTIDAVNADPIALNSKLGTYTNFMNLLDYAAVAVPAGQLANGMPWGVTLFGDAFQDEELLTLADRLHPLASETVGALPDRVSEIQLPPTSRTIDVLVCGAHLSGLPLNHQLTSRGATLISETHTADAYRMYALAGGPPFRPGMIRDTEKGTWLPVEVWRVPADQFGSFVAGIPAPLGIGQVELESGDWVCGFICEPVGLEGATEITELGGWRNYMAQKS</sequence>
<dbReference type="AlphaFoldDB" id="A0A5B0VIM0"/>
<evidence type="ECO:0000259" key="2">
    <source>
        <dbReference type="Pfam" id="PF21986"/>
    </source>
</evidence>
<evidence type="ECO:0000313" key="3">
    <source>
        <dbReference type="EMBL" id="KAA1174123.1"/>
    </source>
</evidence>
<dbReference type="RefSeq" id="WP_149599689.1">
    <property type="nucleotide sequence ID" value="NZ_VTUU01000003.1"/>
</dbReference>
<protein>
    <submittedName>
        <fullName evidence="3">Allophanate hydrolase</fullName>
        <ecNumber evidence="3">3.5.1.54</ecNumber>
    </submittedName>
</protein>
<reference evidence="3 4" key="1">
    <citation type="submission" date="2019-08" db="EMBL/GenBank/DDBJ databases">
        <title>Marinobacter ZYF650 sp. nov., a marine bacterium isolated from seawater of the Mariana trench.</title>
        <authorList>
            <person name="Ahmad W."/>
        </authorList>
    </citation>
    <scope>NUCLEOTIDE SEQUENCE [LARGE SCALE GENOMIC DNA]</scope>
    <source>
        <strain evidence="3 4">ZYF650</strain>
    </source>
</reference>
<dbReference type="NCBIfam" id="NF006043">
    <property type="entry name" value="PRK08186.1"/>
    <property type="match status" value="1"/>
</dbReference>
<dbReference type="PANTHER" id="PTHR11895">
    <property type="entry name" value="TRANSAMIDASE"/>
    <property type="match status" value="1"/>
</dbReference>
<name>A0A5B0VIM0_9GAMM</name>
<dbReference type="Pfam" id="PF01425">
    <property type="entry name" value="Amidase"/>
    <property type="match status" value="1"/>
</dbReference>
<organism evidence="3 4">
    <name type="scientific">Marinobacter salinexigens</name>
    <dbReference type="NCBI Taxonomy" id="2919747"/>
    <lineage>
        <taxon>Bacteria</taxon>
        <taxon>Pseudomonadati</taxon>
        <taxon>Pseudomonadota</taxon>
        <taxon>Gammaproteobacteria</taxon>
        <taxon>Pseudomonadales</taxon>
        <taxon>Marinobacteraceae</taxon>
        <taxon>Marinobacter</taxon>
    </lineage>
</organism>
<evidence type="ECO:0000259" key="1">
    <source>
        <dbReference type="Pfam" id="PF01425"/>
    </source>
</evidence>
<dbReference type="PANTHER" id="PTHR11895:SF169">
    <property type="entry name" value="GLUTAMYL-TRNA(GLN) AMIDOTRANSFERASE"/>
    <property type="match status" value="1"/>
</dbReference>
<dbReference type="NCBIfam" id="TIGR02713">
    <property type="entry name" value="allophanate_hyd"/>
    <property type="match status" value="1"/>
</dbReference>
<dbReference type="Pfam" id="PF21986">
    <property type="entry name" value="AH_C"/>
    <property type="match status" value="1"/>
</dbReference>
<dbReference type="InterPro" id="IPR036928">
    <property type="entry name" value="AS_sf"/>
</dbReference>
<evidence type="ECO:0000313" key="4">
    <source>
        <dbReference type="Proteomes" id="UP000323161"/>
    </source>
</evidence>
<feature type="domain" description="Amidase" evidence="1">
    <location>
        <begin position="27"/>
        <end position="438"/>
    </location>
</feature>
<comment type="caution">
    <text evidence="3">The sequence shown here is derived from an EMBL/GenBank/DDBJ whole genome shotgun (WGS) entry which is preliminary data.</text>
</comment>
<dbReference type="InterPro" id="IPR023631">
    <property type="entry name" value="Amidase_dom"/>
</dbReference>
<dbReference type="EC" id="3.5.1.54" evidence="3"/>
<accession>A0A5B0VIM0</accession>
<dbReference type="EMBL" id="VTUU01000003">
    <property type="protein sequence ID" value="KAA1174123.1"/>
    <property type="molecule type" value="Genomic_DNA"/>
</dbReference>
<feature type="domain" description="Allophanate hydrolase C-terminal" evidence="2">
    <location>
        <begin position="472"/>
        <end position="594"/>
    </location>
</feature>
<dbReference type="Gene3D" id="3.90.1300.10">
    <property type="entry name" value="Amidase signature (AS) domain"/>
    <property type="match status" value="1"/>
</dbReference>
<proteinExistence type="predicted"/>
<keyword evidence="4" id="KW-1185">Reference proteome</keyword>
<dbReference type="Proteomes" id="UP000323161">
    <property type="component" value="Unassembled WGS sequence"/>
</dbReference>
<dbReference type="GO" id="GO:0004039">
    <property type="term" value="F:allophanate hydrolase activity"/>
    <property type="evidence" value="ECO:0007669"/>
    <property type="project" value="UniProtKB-EC"/>
</dbReference>
<dbReference type="InterPro" id="IPR014085">
    <property type="entry name" value="Allophanate_hydrolase"/>
</dbReference>
<dbReference type="Gene3D" id="3.10.490.10">
    <property type="entry name" value="Gamma-glutamyl cyclotransferase-like"/>
    <property type="match status" value="1"/>
</dbReference>
<gene>
    <name evidence="3" type="primary">atzF</name>
    <name evidence="3" type="ORF">FWJ25_07675</name>
</gene>
<dbReference type="SUPFAM" id="SSF75304">
    <property type="entry name" value="Amidase signature (AS) enzymes"/>
    <property type="match status" value="1"/>
</dbReference>